<feature type="region of interest" description="Disordered" evidence="1">
    <location>
        <begin position="1"/>
        <end position="54"/>
    </location>
</feature>
<proteinExistence type="predicted"/>
<reference evidence="2 3" key="1">
    <citation type="submission" date="2024-01" db="EMBL/GenBank/DDBJ databases">
        <authorList>
            <person name="Waweru B."/>
        </authorList>
    </citation>
    <scope>NUCLEOTIDE SEQUENCE [LARGE SCALE GENOMIC DNA]</scope>
</reference>
<sequence length="149" mass="16971">MVTTSPGLRRCSSDPFSSPPFYREPNVVTTPASKGSIASLPPRPTVRRSMSDLSPNNIYSRSSWLKRTRDSTKEINQLWDEIMPCEYEEDDEDTEENITNAVKDNSLRETQFRNIQVLLRIRGDVGQIGVQNIPRTWREAKAGARDKEA</sequence>
<organism evidence="2 3">
    <name type="scientific">Dovyalis caffra</name>
    <dbReference type="NCBI Taxonomy" id="77055"/>
    <lineage>
        <taxon>Eukaryota</taxon>
        <taxon>Viridiplantae</taxon>
        <taxon>Streptophyta</taxon>
        <taxon>Embryophyta</taxon>
        <taxon>Tracheophyta</taxon>
        <taxon>Spermatophyta</taxon>
        <taxon>Magnoliopsida</taxon>
        <taxon>eudicotyledons</taxon>
        <taxon>Gunneridae</taxon>
        <taxon>Pentapetalae</taxon>
        <taxon>rosids</taxon>
        <taxon>fabids</taxon>
        <taxon>Malpighiales</taxon>
        <taxon>Salicaceae</taxon>
        <taxon>Flacourtieae</taxon>
        <taxon>Dovyalis</taxon>
    </lineage>
</organism>
<evidence type="ECO:0000256" key="1">
    <source>
        <dbReference type="SAM" id="MobiDB-lite"/>
    </source>
</evidence>
<dbReference type="EMBL" id="CAWUPB010000851">
    <property type="protein sequence ID" value="CAK7327342.1"/>
    <property type="molecule type" value="Genomic_DNA"/>
</dbReference>
<dbReference type="AlphaFoldDB" id="A0AAV1QZZ9"/>
<comment type="caution">
    <text evidence="2">The sequence shown here is derived from an EMBL/GenBank/DDBJ whole genome shotgun (WGS) entry which is preliminary data.</text>
</comment>
<name>A0AAV1QZZ9_9ROSI</name>
<keyword evidence="3" id="KW-1185">Reference proteome</keyword>
<protein>
    <submittedName>
        <fullName evidence="2">Uncharacterized protein</fullName>
    </submittedName>
</protein>
<evidence type="ECO:0000313" key="2">
    <source>
        <dbReference type="EMBL" id="CAK7327342.1"/>
    </source>
</evidence>
<dbReference type="Proteomes" id="UP001314170">
    <property type="component" value="Unassembled WGS sequence"/>
</dbReference>
<gene>
    <name evidence="2" type="ORF">DCAF_LOCUS5051</name>
</gene>
<accession>A0AAV1QZZ9</accession>
<evidence type="ECO:0000313" key="3">
    <source>
        <dbReference type="Proteomes" id="UP001314170"/>
    </source>
</evidence>